<feature type="domain" description="Cadherin" evidence="15">
    <location>
        <begin position="659"/>
        <end position="760"/>
    </location>
</feature>
<comment type="subcellular location">
    <subcellularLocation>
        <location evidence="1">Cell membrane</location>
        <topology evidence="1">Single-pass type I membrane protein</topology>
    </subcellularLocation>
</comment>
<evidence type="ECO:0000256" key="14">
    <source>
        <dbReference type="SAM" id="Phobius"/>
    </source>
</evidence>
<feature type="compositionally biased region" description="Basic and acidic residues" evidence="13">
    <location>
        <begin position="806"/>
        <end position="821"/>
    </location>
</feature>
<feature type="domain" description="Cadherin" evidence="15">
    <location>
        <begin position="538"/>
        <end position="640"/>
    </location>
</feature>
<dbReference type="SMART" id="SM00112">
    <property type="entry name" value="CA"/>
    <property type="match status" value="6"/>
</dbReference>
<keyword evidence="4 14" id="KW-0812">Transmembrane</keyword>
<evidence type="ECO:0000256" key="13">
    <source>
        <dbReference type="SAM" id="MobiDB-lite"/>
    </source>
</evidence>
<organism evidence="16 17">
    <name type="scientific">Dissostichus mawsoni</name>
    <name type="common">Antarctic cod</name>
    <dbReference type="NCBI Taxonomy" id="36200"/>
    <lineage>
        <taxon>Eukaryota</taxon>
        <taxon>Metazoa</taxon>
        <taxon>Chordata</taxon>
        <taxon>Craniata</taxon>
        <taxon>Vertebrata</taxon>
        <taxon>Euteleostomi</taxon>
        <taxon>Actinopterygii</taxon>
        <taxon>Neopterygii</taxon>
        <taxon>Teleostei</taxon>
        <taxon>Neoteleostei</taxon>
        <taxon>Acanthomorphata</taxon>
        <taxon>Eupercaria</taxon>
        <taxon>Perciformes</taxon>
        <taxon>Notothenioidei</taxon>
        <taxon>Nototheniidae</taxon>
        <taxon>Dissostichus</taxon>
    </lineage>
</organism>
<dbReference type="Proteomes" id="UP000518266">
    <property type="component" value="Unassembled WGS sequence"/>
</dbReference>
<dbReference type="InterPro" id="IPR013585">
    <property type="entry name" value="Protocadherin"/>
</dbReference>
<feature type="compositionally biased region" description="Low complexity" evidence="13">
    <location>
        <begin position="987"/>
        <end position="1006"/>
    </location>
</feature>
<dbReference type="FunFam" id="2.60.40.60:FF:000028">
    <property type="entry name" value="Protocadherin 1"/>
    <property type="match status" value="1"/>
</dbReference>
<dbReference type="FunFam" id="2.60.40.60:FF:000016">
    <property type="entry name" value="Protocadherin 9"/>
    <property type="match status" value="1"/>
</dbReference>
<evidence type="ECO:0000256" key="1">
    <source>
        <dbReference type="ARBA" id="ARBA00004251"/>
    </source>
</evidence>
<evidence type="ECO:0000313" key="17">
    <source>
        <dbReference type="Proteomes" id="UP000518266"/>
    </source>
</evidence>
<dbReference type="PROSITE" id="PS00232">
    <property type="entry name" value="CADHERIN_1"/>
    <property type="match status" value="3"/>
</dbReference>
<dbReference type="FunFam" id="2.60.40.60:FF:000005">
    <property type="entry name" value="Protocadherin 9"/>
    <property type="match status" value="1"/>
</dbReference>
<dbReference type="GO" id="GO:0005509">
    <property type="term" value="F:calcium ion binding"/>
    <property type="evidence" value="ECO:0007669"/>
    <property type="project" value="UniProtKB-UniRule"/>
</dbReference>
<evidence type="ECO:0000313" key="16">
    <source>
        <dbReference type="EMBL" id="KAF3838831.1"/>
    </source>
</evidence>
<dbReference type="PANTHER" id="PTHR24028">
    <property type="entry name" value="CADHERIN-87A"/>
    <property type="match status" value="1"/>
</dbReference>
<keyword evidence="3" id="KW-0597">Phosphoprotein</keyword>
<feature type="domain" description="Cadherin" evidence="15">
    <location>
        <begin position="190"/>
        <end position="301"/>
    </location>
</feature>
<dbReference type="OrthoDB" id="6252479at2759"/>
<evidence type="ECO:0000256" key="5">
    <source>
        <dbReference type="ARBA" id="ARBA00022729"/>
    </source>
</evidence>
<evidence type="ECO:0000256" key="8">
    <source>
        <dbReference type="ARBA" id="ARBA00022889"/>
    </source>
</evidence>
<dbReference type="Pfam" id="PF08374">
    <property type="entry name" value="Protocadherin"/>
    <property type="match status" value="1"/>
</dbReference>
<keyword evidence="7 12" id="KW-0106">Calcium</keyword>
<feature type="region of interest" description="Disordered" evidence="13">
    <location>
        <begin position="966"/>
        <end position="1024"/>
    </location>
</feature>
<evidence type="ECO:0000256" key="2">
    <source>
        <dbReference type="ARBA" id="ARBA00022475"/>
    </source>
</evidence>
<accession>A0A7J5XPG0</accession>
<sequence length="1024" mass="112012">SSDSCLSASEHEEGHKAPKPAVKPLEPVSQRSASCLTVNCSSVRRSVLSGGDMAALRREVLLFFSVVMLVSCGASPTDILYRVPEEQPPNTLIGSLASDQGLPDTGHLYKLEVGSPYLRVDGKSGDIYTTEIPIDRETLKDCRNLFEGDKCFLEFEVSITDMVNGLGSGPRLIEGRIEVLDINDNTPQFSSPILTLSIPENTHIGALFSIPMATDRDSGHNGVAEYTLSTGPDADQLFSLQVALDSDEKLPQLVVMGNLDREMKDSYDLNIRVVDGGKPPRASSALLRVTVTDQNDNAPKFERTYTVMEVFDRVRANDADTGTNGEIDYSLHQASEAVQRLLRIDRSTGVIYVKGLVDREEESFLKFFVFAKDRGPNSKSSKVLVTINVRDQNDNSPAIEIRGIGLVTHHNGVANISEDMPIGTPVALVQVSDRDEGENAVVTCVVAGDVPFQLRPANADSGSNEELVYSIIDLHATRLFEIQSNSGEIRVKNMLDREETEQYEFRVAAADKGIPSKTGTATVVINVLDRNDNDPKFMLSGYSFSVIENMLPLNPVGVVTVTDADKGENARVRLYVEPDNGKFIIQNGTGTILSSISFDREKESTYSFRLKAVDAGDPPRSSYVGVTINVLDENDNAPYVTKPANSSYKYMSPVTPLDTRVEVVEAEDIDSGPNAELVYTITGGNPYDLFYISPNSGEITLVEEFTGKHNGLHRLVVKVSDKGKPPRHTTALVHVFVNDTKSNVSLIEALVGHSLYTPLDRDIAGDPNYALAQRSNILYGSLAGIAGVIMVIVAVVVIRHRLQKDTKSGYQAGKKESKDLYAPKQGPKNGKGKKSKKGKAPKPAKPVEEDEEASLQKGLKFNLINENVNDSPRIHLPLNYPPGSPDLGRHYRSNSPLPSIMLQPQSPSASKKHQAVQDLPATNTFVGTGDNTSTGSDQYSDYSYKANPPNTAANRDIYWTNRAQDLQDLQDPSQHSYYDSGLEESETPSSKSSSGTRVGPWRCPRTTTREPRPTAASERWSTRR</sequence>
<dbReference type="InterPro" id="IPR002126">
    <property type="entry name" value="Cadherin-like_dom"/>
</dbReference>
<feature type="region of interest" description="Disordered" evidence="13">
    <location>
        <begin position="1"/>
        <end position="24"/>
    </location>
</feature>
<dbReference type="GO" id="GO:0005886">
    <property type="term" value="C:plasma membrane"/>
    <property type="evidence" value="ECO:0007669"/>
    <property type="project" value="UniProtKB-SubCell"/>
</dbReference>
<dbReference type="InterPro" id="IPR020894">
    <property type="entry name" value="Cadherin_CS"/>
</dbReference>
<feature type="domain" description="Cadherin" evidence="15">
    <location>
        <begin position="408"/>
        <end position="537"/>
    </location>
</feature>
<keyword evidence="10 14" id="KW-0472">Membrane</keyword>
<evidence type="ECO:0000256" key="12">
    <source>
        <dbReference type="PROSITE-ProRule" id="PRU00043"/>
    </source>
</evidence>
<comment type="caution">
    <text evidence="16">The sequence shown here is derived from an EMBL/GenBank/DDBJ whole genome shotgun (WGS) entry which is preliminary data.</text>
</comment>
<feature type="transmembrane region" description="Helical" evidence="14">
    <location>
        <begin position="777"/>
        <end position="798"/>
    </location>
</feature>
<dbReference type="EMBL" id="JAAKFY010000022">
    <property type="protein sequence ID" value="KAF3838831.1"/>
    <property type="molecule type" value="Genomic_DNA"/>
</dbReference>
<evidence type="ECO:0000256" key="4">
    <source>
        <dbReference type="ARBA" id="ARBA00022692"/>
    </source>
</evidence>
<keyword evidence="6" id="KW-0677">Repeat</keyword>
<dbReference type="FunFam" id="2.60.40.60:FF:000072">
    <property type="entry name" value="Protocadherin 1"/>
    <property type="match status" value="1"/>
</dbReference>
<feature type="non-terminal residue" evidence="16">
    <location>
        <position position="1024"/>
    </location>
</feature>
<evidence type="ECO:0000256" key="6">
    <source>
        <dbReference type="ARBA" id="ARBA00022737"/>
    </source>
</evidence>
<proteinExistence type="predicted"/>
<evidence type="ECO:0000256" key="7">
    <source>
        <dbReference type="ARBA" id="ARBA00022837"/>
    </source>
</evidence>
<evidence type="ECO:0000256" key="10">
    <source>
        <dbReference type="ARBA" id="ARBA00023136"/>
    </source>
</evidence>
<keyword evidence="5" id="KW-0732">Signal</keyword>
<dbReference type="SUPFAM" id="SSF49313">
    <property type="entry name" value="Cadherin-like"/>
    <property type="match status" value="6"/>
</dbReference>
<feature type="domain" description="Cadherin" evidence="15">
    <location>
        <begin position="310"/>
        <end position="399"/>
    </location>
</feature>
<dbReference type="AlphaFoldDB" id="A0A7J5XPG0"/>
<dbReference type="InterPro" id="IPR015919">
    <property type="entry name" value="Cadherin-like_sf"/>
</dbReference>
<name>A0A7J5XPG0_DISMA</name>
<keyword evidence="17" id="KW-1185">Reference proteome</keyword>
<dbReference type="CDD" id="cd11304">
    <property type="entry name" value="Cadherin_repeat"/>
    <property type="match status" value="6"/>
</dbReference>
<feature type="region of interest" description="Disordered" evidence="13">
    <location>
        <begin position="806"/>
        <end position="853"/>
    </location>
</feature>
<dbReference type="GO" id="GO:0009653">
    <property type="term" value="P:anatomical structure morphogenesis"/>
    <property type="evidence" value="ECO:0007669"/>
    <property type="project" value="UniProtKB-ARBA"/>
</dbReference>
<keyword evidence="8" id="KW-0130">Cell adhesion</keyword>
<evidence type="ECO:0000259" key="15">
    <source>
        <dbReference type="PROSITE" id="PS50268"/>
    </source>
</evidence>
<dbReference type="Gene3D" id="2.60.40.60">
    <property type="entry name" value="Cadherins"/>
    <property type="match status" value="7"/>
</dbReference>
<feature type="region of interest" description="Disordered" evidence="13">
    <location>
        <begin position="921"/>
        <end position="950"/>
    </location>
</feature>
<keyword evidence="9 14" id="KW-1133">Transmembrane helix</keyword>
<dbReference type="PRINTS" id="PR00205">
    <property type="entry name" value="CADHERIN"/>
</dbReference>
<dbReference type="FunFam" id="2.60.40.60:FF:000078">
    <property type="entry name" value="Protocadherin 1"/>
    <property type="match status" value="1"/>
</dbReference>
<evidence type="ECO:0000256" key="11">
    <source>
        <dbReference type="ARBA" id="ARBA00023180"/>
    </source>
</evidence>
<feature type="compositionally biased region" description="Polar residues" evidence="13">
    <location>
        <begin position="921"/>
        <end position="941"/>
    </location>
</feature>
<dbReference type="Pfam" id="PF00028">
    <property type="entry name" value="Cadherin"/>
    <property type="match status" value="5"/>
</dbReference>
<feature type="compositionally biased region" description="Basic residues" evidence="13">
    <location>
        <begin position="830"/>
        <end position="842"/>
    </location>
</feature>
<evidence type="ECO:0000256" key="9">
    <source>
        <dbReference type="ARBA" id="ARBA00022989"/>
    </source>
</evidence>
<feature type="non-terminal residue" evidence="16">
    <location>
        <position position="1"/>
    </location>
</feature>
<keyword evidence="11" id="KW-0325">Glycoprotein</keyword>
<gene>
    <name evidence="16" type="ORF">F7725_010599</name>
</gene>
<dbReference type="PANTHER" id="PTHR24028:SF247">
    <property type="entry name" value="PROTOCADHERIN-1"/>
    <property type="match status" value="1"/>
</dbReference>
<keyword evidence="2" id="KW-1003">Cell membrane</keyword>
<protein>
    <recommendedName>
        <fullName evidence="15">Cadherin domain-containing protein</fullName>
    </recommendedName>
</protein>
<reference evidence="16 17" key="1">
    <citation type="submission" date="2020-03" db="EMBL/GenBank/DDBJ databases">
        <title>Dissostichus mawsoni Genome sequencing and assembly.</title>
        <authorList>
            <person name="Park H."/>
        </authorList>
    </citation>
    <scope>NUCLEOTIDE SEQUENCE [LARGE SCALE GENOMIC DNA]</scope>
    <source>
        <strain evidence="16">DM0001</strain>
        <tissue evidence="16">Muscle</tissue>
    </source>
</reference>
<dbReference type="GO" id="GO:0007156">
    <property type="term" value="P:homophilic cell adhesion via plasma membrane adhesion molecules"/>
    <property type="evidence" value="ECO:0007669"/>
    <property type="project" value="InterPro"/>
</dbReference>
<dbReference type="FunFam" id="2.60.40.60:FF:000034">
    <property type="entry name" value="Protocadherin 1"/>
    <property type="match status" value="1"/>
</dbReference>
<feature type="domain" description="Cadherin" evidence="15">
    <location>
        <begin position="75"/>
        <end position="189"/>
    </location>
</feature>
<dbReference type="InterPro" id="IPR050174">
    <property type="entry name" value="Protocadherin/Cadherin-CA"/>
</dbReference>
<evidence type="ECO:0000256" key="3">
    <source>
        <dbReference type="ARBA" id="ARBA00022553"/>
    </source>
</evidence>
<dbReference type="PROSITE" id="PS50268">
    <property type="entry name" value="CADHERIN_2"/>
    <property type="match status" value="6"/>
</dbReference>